<organism evidence="16">
    <name type="scientific">Grammatophora oceanica</name>
    <dbReference type="NCBI Taxonomy" id="210454"/>
    <lineage>
        <taxon>Eukaryota</taxon>
        <taxon>Sar</taxon>
        <taxon>Stramenopiles</taxon>
        <taxon>Ochrophyta</taxon>
        <taxon>Bacillariophyta</taxon>
        <taxon>Fragilariophyceae</taxon>
        <taxon>Fragilariophycidae</taxon>
        <taxon>Rhabdonematales</taxon>
        <taxon>Grammatophoraceae</taxon>
        <taxon>Grammatophora</taxon>
    </lineage>
</organism>
<evidence type="ECO:0000256" key="12">
    <source>
        <dbReference type="PIRNR" id="PIRNR001365"/>
    </source>
</evidence>
<feature type="active site" description="Schiff-base intermediate with substrate" evidence="13">
    <location>
        <position position="206"/>
    </location>
</feature>
<dbReference type="Pfam" id="PF00701">
    <property type="entry name" value="DHDPS"/>
    <property type="match status" value="1"/>
</dbReference>
<keyword evidence="7" id="KW-0220">Diaminopimelate biosynthesis</keyword>
<comment type="catalytic activity">
    <reaction evidence="11">
        <text>L-aspartate 4-semialdehyde + pyruvate = (2S,4S)-4-hydroxy-2,3,4,5-tetrahydrodipicolinate + H2O + H(+)</text>
        <dbReference type="Rhea" id="RHEA:34171"/>
        <dbReference type="ChEBI" id="CHEBI:15361"/>
        <dbReference type="ChEBI" id="CHEBI:15377"/>
        <dbReference type="ChEBI" id="CHEBI:15378"/>
        <dbReference type="ChEBI" id="CHEBI:67139"/>
        <dbReference type="ChEBI" id="CHEBI:537519"/>
        <dbReference type="EC" id="4.3.3.7"/>
    </reaction>
</comment>
<dbReference type="HAMAP" id="MF_00418">
    <property type="entry name" value="DapA"/>
    <property type="match status" value="1"/>
</dbReference>
<dbReference type="Gene3D" id="3.20.20.70">
    <property type="entry name" value="Aldolase class I"/>
    <property type="match status" value="1"/>
</dbReference>
<evidence type="ECO:0000256" key="15">
    <source>
        <dbReference type="SAM" id="SignalP"/>
    </source>
</evidence>
<evidence type="ECO:0000256" key="11">
    <source>
        <dbReference type="ARBA" id="ARBA00047836"/>
    </source>
</evidence>
<keyword evidence="8" id="KW-0457">Lysine biosynthesis</keyword>
<comment type="function">
    <text evidence="1">Catalyzes the condensation of (S)-aspartate-beta-semialdehyde [(S)-ASA] and pyruvate to 4-hydroxy-tetrahydrodipicolinate (HTPA).</text>
</comment>
<dbReference type="InterPro" id="IPR002220">
    <property type="entry name" value="DapA-like"/>
</dbReference>
<reference evidence="16" key="1">
    <citation type="submission" date="2021-01" db="EMBL/GenBank/DDBJ databases">
        <authorList>
            <person name="Corre E."/>
            <person name="Pelletier E."/>
            <person name="Niang G."/>
            <person name="Scheremetjew M."/>
            <person name="Finn R."/>
            <person name="Kale V."/>
            <person name="Holt S."/>
            <person name="Cochrane G."/>
            <person name="Meng A."/>
            <person name="Brown T."/>
            <person name="Cohen L."/>
        </authorList>
    </citation>
    <scope>NUCLEOTIDE SEQUENCE</scope>
    <source>
        <strain evidence="16">CCMP 410</strain>
    </source>
</reference>
<dbReference type="EC" id="4.3.3.7" evidence="4"/>
<keyword evidence="10" id="KW-0704">Schiff base</keyword>
<dbReference type="SUPFAM" id="SSF51569">
    <property type="entry name" value="Aldolase"/>
    <property type="match status" value="1"/>
</dbReference>
<evidence type="ECO:0000256" key="6">
    <source>
        <dbReference type="ARBA" id="ARBA00022605"/>
    </source>
</evidence>
<dbReference type="EMBL" id="HBGK01049566">
    <property type="protein sequence ID" value="CAD9309468.1"/>
    <property type="molecule type" value="Transcribed_RNA"/>
</dbReference>
<gene>
    <name evidence="16" type="ORF">GOCE00092_LOCUS26018</name>
</gene>
<dbReference type="SMART" id="SM01130">
    <property type="entry name" value="DHDPS"/>
    <property type="match status" value="1"/>
</dbReference>
<name>A0A7S1YM70_9STRA</name>
<dbReference type="GO" id="GO:0019877">
    <property type="term" value="P:diaminopimelate biosynthetic process"/>
    <property type="evidence" value="ECO:0007669"/>
    <property type="project" value="UniProtKB-KW"/>
</dbReference>
<dbReference type="GO" id="GO:0008840">
    <property type="term" value="F:4-hydroxy-tetrahydrodipicolinate synthase activity"/>
    <property type="evidence" value="ECO:0007669"/>
    <property type="project" value="UniProtKB-EC"/>
</dbReference>
<evidence type="ECO:0000256" key="4">
    <source>
        <dbReference type="ARBA" id="ARBA00012086"/>
    </source>
</evidence>
<evidence type="ECO:0000256" key="1">
    <source>
        <dbReference type="ARBA" id="ARBA00003294"/>
    </source>
</evidence>
<evidence type="ECO:0000256" key="7">
    <source>
        <dbReference type="ARBA" id="ARBA00022915"/>
    </source>
</evidence>
<dbReference type="PIRSF" id="PIRSF001365">
    <property type="entry name" value="DHDPS"/>
    <property type="match status" value="1"/>
</dbReference>
<proteinExistence type="inferred from homology"/>
<evidence type="ECO:0000313" key="16">
    <source>
        <dbReference type="EMBL" id="CAD9309468.1"/>
    </source>
</evidence>
<evidence type="ECO:0000256" key="9">
    <source>
        <dbReference type="ARBA" id="ARBA00023239"/>
    </source>
</evidence>
<comment type="similarity">
    <text evidence="3 12">Belongs to the DapA family.</text>
</comment>
<dbReference type="UniPathway" id="UPA00034">
    <property type="reaction ID" value="UER00017"/>
</dbReference>
<keyword evidence="9 12" id="KW-0456">Lyase</keyword>
<dbReference type="GO" id="GO:0009089">
    <property type="term" value="P:lysine biosynthetic process via diaminopimelate"/>
    <property type="evidence" value="ECO:0007669"/>
    <property type="project" value="UniProtKB-UniPathway"/>
</dbReference>
<feature type="signal peptide" evidence="15">
    <location>
        <begin position="1"/>
        <end position="18"/>
    </location>
</feature>
<comment type="pathway">
    <text evidence="2">Amino-acid biosynthesis; L-lysine biosynthesis via DAP pathway; (S)-tetrahydrodipicolinate from L-aspartate: step 3/4.</text>
</comment>
<sequence>MRLLVLVVTSFSITSTWGFFTAWERRSTRPFGRVALQASNSDEINPMKPGSTVALITPMTNTGDIDVPSLRKLLQLHVAEGTDNLCVLGTTGEASVMTMNEREKVLKVVVEEAKGKIPILVGTGTIDPNNVKAMTQQAIDLGCDANLVVCPYYVKPPQRALISHMTTMADMELPLVIYNIPGRTGIDLKDENIAICAEHENIIGLKDATGDLSRVTSMRKLLAGDDFLMYSGDDATSMEFVNLGGDGCISVTANLAPGKLHEIMIAAKEGRTADAEAANKPLELLHDKLFVEANPMPAKWCAQRMGLIETAHARPPLCSLDPAYEPELIEALQAAGLI</sequence>
<evidence type="ECO:0000256" key="2">
    <source>
        <dbReference type="ARBA" id="ARBA00005120"/>
    </source>
</evidence>
<feature type="chain" id="PRO_5030909680" description="4-hydroxy-tetrahydrodipicolinate synthase" evidence="15">
    <location>
        <begin position="19"/>
        <end position="338"/>
    </location>
</feature>
<dbReference type="InterPro" id="IPR005263">
    <property type="entry name" value="DapA"/>
</dbReference>
<feature type="binding site" evidence="14">
    <location>
        <position position="249"/>
    </location>
    <ligand>
        <name>pyruvate</name>
        <dbReference type="ChEBI" id="CHEBI:15361"/>
    </ligand>
</feature>
<evidence type="ECO:0000256" key="13">
    <source>
        <dbReference type="PIRSR" id="PIRSR001365-1"/>
    </source>
</evidence>
<dbReference type="InterPro" id="IPR020625">
    <property type="entry name" value="Schiff_base-form_aldolases_AS"/>
</dbReference>
<dbReference type="PANTHER" id="PTHR12128">
    <property type="entry name" value="DIHYDRODIPICOLINATE SYNTHASE"/>
    <property type="match status" value="1"/>
</dbReference>
<dbReference type="InterPro" id="IPR013785">
    <property type="entry name" value="Aldolase_TIM"/>
</dbReference>
<dbReference type="PROSITE" id="PS00666">
    <property type="entry name" value="DHDPS_2"/>
    <property type="match status" value="1"/>
</dbReference>
<dbReference type="PRINTS" id="PR00146">
    <property type="entry name" value="DHPICSNTHASE"/>
</dbReference>
<evidence type="ECO:0000256" key="3">
    <source>
        <dbReference type="ARBA" id="ARBA00007592"/>
    </source>
</evidence>
<evidence type="ECO:0000256" key="5">
    <source>
        <dbReference type="ARBA" id="ARBA00022490"/>
    </source>
</evidence>
<evidence type="ECO:0000256" key="10">
    <source>
        <dbReference type="ARBA" id="ARBA00023270"/>
    </source>
</evidence>
<evidence type="ECO:0000256" key="8">
    <source>
        <dbReference type="ARBA" id="ARBA00023154"/>
    </source>
</evidence>
<keyword evidence="15" id="KW-0732">Signal</keyword>
<accession>A0A7S1YM70</accession>
<dbReference type="CDD" id="cd00950">
    <property type="entry name" value="DHDPS"/>
    <property type="match status" value="1"/>
</dbReference>
<keyword evidence="6" id="KW-0028">Amino-acid biosynthesis</keyword>
<feature type="binding site" evidence="14">
    <location>
        <position position="91"/>
    </location>
    <ligand>
        <name>pyruvate</name>
        <dbReference type="ChEBI" id="CHEBI:15361"/>
    </ligand>
</feature>
<dbReference type="AlphaFoldDB" id="A0A7S1YM70"/>
<protein>
    <recommendedName>
        <fullName evidence="4">4-hydroxy-tetrahydrodipicolinate synthase</fullName>
        <ecNumber evidence="4">4.3.3.7</ecNumber>
    </recommendedName>
</protein>
<dbReference type="NCBIfam" id="TIGR00674">
    <property type="entry name" value="dapA"/>
    <property type="match status" value="1"/>
</dbReference>
<evidence type="ECO:0000256" key="14">
    <source>
        <dbReference type="PIRSR" id="PIRSR001365-2"/>
    </source>
</evidence>
<feature type="active site" description="Proton donor/acceptor" evidence="13">
    <location>
        <position position="178"/>
    </location>
</feature>
<dbReference type="PANTHER" id="PTHR12128:SF66">
    <property type="entry name" value="4-HYDROXY-2-OXOGLUTARATE ALDOLASE, MITOCHONDRIAL"/>
    <property type="match status" value="1"/>
</dbReference>
<keyword evidence="5" id="KW-0963">Cytoplasm</keyword>